<organism evidence="1 2">
    <name type="scientific">Caproicibacter fermentans</name>
    <dbReference type="NCBI Taxonomy" id="2576756"/>
    <lineage>
        <taxon>Bacteria</taxon>
        <taxon>Bacillati</taxon>
        <taxon>Bacillota</taxon>
        <taxon>Clostridia</taxon>
        <taxon>Eubacteriales</taxon>
        <taxon>Acutalibacteraceae</taxon>
        <taxon>Caproicibacter</taxon>
    </lineage>
</organism>
<dbReference type="Pfam" id="PF23857">
    <property type="entry name" value="Phage_TAC_19"/>
    <property type="match status" value="1"/>
</dbReference>
<accession>A0A6N8HZB2</accession>
<comment type="caution">
    <text evidence="1">The sequence shown here is derived from an EMBL/GenBank/DDBJ whole genome shotgun (WGS) entry which is preliminary data.</text>
</comment>
<dbReference type="RefSeq" id="WP_156990504.1">
    <property type="nucleotide sequence ID" value="NZ_VWXL01000052.1"/>
</dbReference>
<evidence type="ECO:0000313" key="2">
    <source>
        <dbReference type="Proteomes" id="UP000469440"/>
    </source>
</evidence>
<evidence type="ECO:0000313" key="1">
    <source>
        <dbReference type="EMBL" id="MVB11181.1"/>
    </source>
</evidence>
<dbReference type="NCBIfam" id="NF047360">
    <property type="entry name" value="tail_chap_PVL"/>
    <property type="match status" value="1"/>
</dbReference>
<dbReference type="OrthoDB" id="1945174at2"/>
<gene>
    <name evidence="1" type="ORF">CAFE_18890</name>
</gene>
<dbReference type="Proteomes" id="UP000469440">
    <property type="component" value="Unassembled WGS sequence"/>
</dbReference>
<keyword evidence="2" id="KW-1185">Reference proteome</keyword>
<name>A0A6N8HZB2_9FIRM</name>
<sequence length="109" mass="12254">MKTLTLKLGEKIYTTGRITAWQSREAMAVEKDTLAVARKGKELDKNDLSSVEQMLQQFEDASIRKANLICDVYGNKFTVDELEKSLSNEEIERCLVDIVNGISGVVEKN</sequence>
<protein>
    <recommendedName>
        <fullName evidence="3">Phage protein</fullName>
    </recommendedName>
</protein>
<dbReference type="AlphaFoldDB" id="A0A6N8HZB2"/>
<evidence type="ECO:0008006" key="3">
    <source>
        <dbReference type="Google" id="ProtNLM"/>
    </source>
</evidence>
<reference evidence="1 2" key="1">
    <citation type="submission" date="2019-09" db="EMBL/GenBank/DDBJ databases">
        <title>Genome sequence of Clostridium sp. EA1.</title>
        <authorList>
            <person name="Poehlein A."/>
            <person name="Bengelsdorf F.R."/>
            <person name="Daniel R."/>
        </authorList>
    </citation>
    <scope>NUCLEOTIDE SEQUENCE [LARGE SCALE GENOMIC DNA]</scope>
    <source>
        <strain evidence="1 2">EA1</strain>
    </source>
</reference>
<dbReference type="InterPro" id="IPR057006">
    <property type="entry name" value="Phage_TAC_19"/>
</dbReference>
<dbReference type="EMBL" id="VWXL01000052">
    <property type="protein sequence ID" value="MVB11181.1"/>
    <property type="molecule type" value="Genomic_DNA"/>
</dbReference>
<proteinExistence type="predicted"/>